<evidence type="ECO:0000256" key="1">
    <source>
        <dbReference type="ARBA" id="ARBA00004211"/>
    </source>
</evidence>
<dbReference type="GO" id="GO:0016020">
    <property type="term" value="C:membrane"/>
    <property type="evidence" value="ECO:0007669"/>
    <property type="project" value="UniProtKB-SubCell"/>
</dbReference>
<evidence type="ECO:0000256" key="3">
    <source>
        <dbReference type="ARBA" id="ARBA00022692"/>
    </source>
</evidence>
<keyword evidence="5" id="KW-0472">Membrane</keyword>
<dbReference type="PANTHER" id="PTHR10809">
    <property type="entry name" value="VESICLE-ASSOCIATED MEMBRANE PROTEIN-ASSOCIATED PROTEIN"/>
    <property type="match status" value="1"/>
</dbReference>
<evidence type="ECO:0000256" key="2">
    <source>
        <dbReference type="ARBA" id="ARBA00008932"/>
    </source>
</evidence>
<dbReference type="InterPro" id="IPR008962">
    <property type="entry name" value="PapD-like_sf"/>
</dbReference>
<comment type="subcellular location">
    <subcellularLocation>
        <location evidence="1">Membrane</location>
        <topology evidence="1">Single-pass type IV membrane protein</topology>
    </subcellularLocation>
</comment>
<comment type="similarity">
    <text evidence="2">Belongs to the VAMP-associated protein (VAP) (TC 9.B.17) family.</text>
</comment>
<dbReference type="Pfam" id="PF00635">
    <property type="entry name" value="Motile_Sperm"/>
    <property type="match status" value="1"/>
</dbReference>
<evidence type="ECO:0000256" key="5">
    <source>
        <dbReference type="ARBA" id="ARBA00023136"/>
    </source>
</evidence>
<sequence>MSTGKLLGIEPWKLKFLFELKKQMSCSLQLSNNTDNYVAFKVLTTNAKNYSVRPRTGIVLPRSTCDLIVTTRAQKKAPPDMQCRDKFLLKSVKVNDGTTAKDMTAEMFNEESGNAVEECEWRVVYVTPPPPPPPPPVGRFFFTDGFHMVLRRLLFFIVDAGCGFKMLGKPSRLFLMHVQMLRSKNLLSFLGGNCTCSDYGGCLFGDKEPWRNPEIVEILQEFSSAGEENTSGI</sequence>
<feature type="domain" description="MSP" evidence="6">
    <location>
        <begin position="6"/>
        <end position="126"/>
    </location>
</feature>
<evidence type="ECO:0000259" key="6">
    <source>
        <dbReference type="PROSITE" id="PS50202"/>
    </source>
</evidence>
<name>A0ABD3KK47_EUCGL</name>
<accession>A0ABD3KK47</accession>
<dbReference type="FunFam" id="2.60.40.10:FF:000813">
    <property type="entry name" value="Vesicle-associated protein 1-1"/>
    <property type="match status" value="1"/>
</dbReference>
<dbReference type="PANTHER" id="PTHR10809:SF6">
    <property type="entry name" value="AT11025P-RELATED"/>
    <property type="match status" value="1"/>
</dbReference>
<dbReference type="SUPFAM" id="SSF49354">
    <property type="entry name" value="PapD-like"/>
    <property type="match status" value="1"/>
</dbReference>
<dbReference type="EMBL" id="JBJKBG010000005">
    <property type="protein sequence ID" value="KAL3737977.1"/>
    <property type="molecule type" value="Genomic_DNA"/>
</dbReference>
<dbReference type="Proteomes" id="UP001634007">
    <property type="component" value="Unassembled WGS sequence"/>
</dbReference>
<proteinExistence type="inferred from homology"/>
<dbReference type="GO" id="GO:0005783">
    <property type="term" value="C:endoplasmic reticulum"/>
    <property type="evidence" value="ECO:0007669"/>
    <property type="project" value="UniProtKB-ARBA"/>
</dbReference>
<evidence type="ECO:0000313" key="8">
    <source>
        <dbReference type="Proteomes" id="UP001634007"/>
    </source>
</evidence>
<dbReference type="PROSITE" id="PS50202">
    <property type="entry name" value="MSP"/>
    <property type="match status" value="1"/>
</dbReference>
<reference evidence="7 8" key="1">
    <citation type="submission" date="2024-11" db="EMBL/GenBank/DDBJ databases">
        <title>Chromosome-level genome assembly of Eucalyptus globulus Labill. provides insights into its genome evolution.</title>
        <authorList>
            <person name="Li X."/>
        </authorList>
    </citation>
    <scope>NUCLEOTIDE SEQUENCE [LARGE SCALE GENOMIC DNA]</scope>
    <source>
        <strain evidence="7">CL2024</strain>
        <tissue evidence="7">Fresh tender leaves</tissue>
    </source>
</reference>
<gene>
    <name evidence="7" type="ORF">ACJRO7_019498</name>
</gene>
<dbReference type="InterPro" id="IPR013783">
    <property type="entry name" value="Ig-like_fold"/>
</dbReference>
<dbReference type="Gene3D" id="2.60.40.10">
    <property type="entry name" value="Immunoglobulins"/>
    <property type="match status" value="1"/>
</dbReference>
<keyword evidence="4" id="KW-1133">Transmembrane helix</keyword>
<dbReference type="InterPro" id="IPR000535">
    <property type="entry name" value="MSP_dom"/>
</dbReference>
<comment type="caution">
    <text evidence="7">The sequence shown here is derived from an EMBL/GenBank/DDBJ whole genome shotgun (WGS) entry which is preliminary data.</text>
</comment>
<evidence type="ECO:0000256" key="4">
    <source>
        <dbReference type="ARBA" id="ARBA00022989"/>
    </source>
</evidence>
<keyword evidence="8" id="KW-1185">Reference proteome</keyword>
<evidence type="ECO:0000313" key="7">
    <source>
        <dbReference type="EMBL" id="KAL3737977.1"/>
    </source>
</evidence>
<protein>
    <recommendedName>
        <fullName evidence="6">MSP domain-containing protein</fullName>
    </recommendedName>
</protein>
<organism evidence="7 8">
    <name type="scientific">Eucalyptus globulus</name>
    <name type="common">Tasmanian blue gum</name>
    <dbReference type="NCBI Taxonomy" id="34317"/>
    <lineage>
        <taxon>Eukaryota</taxon>
        <taxon>Viridiplantae</taxon>
        <taxon>Streptophyta</taxon>
        <taxon>Embryophyta</taxon>
        <taxon>Tracheophyta</taxon>
        <taxon>Spermatophyta</taxon>
        <taxon>Magnoliopsida</taxon>
        <taxon>eudicotyledons</taxon>
        <taxon>Gunneridae</taxon>
        <taxon>Pentapetalae</taxon>
        <taxon>rosids</taxon>
        <taxon>malvids</taxon>
        <taxon>Myrtales</taxon>
        <taxon>Myrtaceae</taxon>
        <taxon>Myrtoideae</taxon>
        <taxon>Eucalypteae</taxon>
        <taxon>Eucalyptus</taxon>
    </lineage>
</organism>
<dbReference type="InterPro" id="IPR016763">
    <property type="entry name" value="VAP"/>
</dbReference>
<dbReference type="AlphaFoldDB" id="A0ABD3KK47"/>
<keyword evidence="3" id="KW-0812">Transmembrane</keyword>